<protein>
    <recommendedName>
        <fullName evidence="4">Tyr recombinase domain-containing protein</fullName>
    </recommendedName>
</protein>
<dbReference type="EMBL" id="LVJZ01000003">
    <property type="protein sequence ID" value="ODB98030.1"/>
    <property type="molecule type" value="Genomic_DNA"/>
</dbReference>
<dbReference type="GO" id="GO:0003677">
    <property type="term" value="F:DNA binding"/>
    <property type="evidence" value="ECO:0007669"/>
    <property type="project" value="UniProtKB-KW"/>
</dbReference>
<dbReference type="Pfam" id="PF00589">
    <property type="entry name" value="Phage_integrase"/>
    <property type="match status" value="1"/>
</dbReference>
<accession>A0A1E2UTH0</accession>
<dbReference type="STRING" id="1818881.A3196_15450"/>
<evidence type="ECO:0000256" key="1">
    <source>
        <dbReference type="ARBA" id="ARBA00022908"/>
    </source>
</evidence>
<dbReference type="Pfam" id="PF13495">
    <property type="entry name" value="Phage_int_SAM_4"/>
    <property type="match status" value="1"/>
</dbReference>
<dbReference type="SUPFAM" id="SSF56349">
    <property type="entry name" value="DNA breaking-rejoining enzymes"/>
    <property type="match status" value="1"/>
</dbReference>
<dbReference type="PROSITE" id="PS51898">
    <property type="entry name" value="TYR_RECOMBINASE"/>
    <property type="match status" value="1"/>
</dbReference>
<sequence>MANCGLGGKSWGQPTEFRKPRLLYQIRIACRQKHFCHRTETSYVYWIRQFILFNDKRHPNEMGKQEIEGYLNHLASHCNVSASTQSGSLNAIVLLYRTVLQKETPEIDKLRRIKHYKTIPVVMSKQEVRTALDRMSGTTRLMAELIYGTGMRIHECMTLRIKDIDFDLQSITLQLKS</sequence>
<dbReference type="InterPro" id="IPR004107">
    <property type="entry name" value="Integrase_SAM-like_N"/>
</dbReference>
<dbReference type="GO" id="GO:0015074">
    <property type="term" value="P:DNA integration"/>
    <property type="evidence" value="ECO:0007669"/>
    <property type="project" value="UniProtKB-KW"/>
</dbReference>
<dbReference type="Gene3D" id="1.10.443.10">
    <property type="entry name" value="Intergrase catalytic core"/>
    <property type="match status" value="1"/>
</dbReference>
<keyword evidence="1" id="KW-0229">DNA integration</keyword>
<keyword evidence="3" id="KW-0233">DNA recombination</keyword>
<dbReference type="GO" id="GO:0006310">
    <property type="term" value="P:DNA recombination"/>
    <property type="evidence" value="ECO:0007669"/>
    <property type="project" value="UniProtKB-KW"/>
</dbReference>
<dbReference type="Gene3D" id="1.10.150.130">
    <property type="match status" value="1"/>
</dbReference>
<evidence type="ECO:0000313" key="6">
    <source>
        <dbReference type="Proteomes" id="UP000094849"/>
    </source>
</evidence>
<keyword evidence="2" id="KW-0238">DNA-binding</keyword>
<keyword evidence="6" id="KW-1185">Reference proteome</keyword>
<evidence type="ECO:0000256" key="3">
    <source>
        <dbReference type="ARBA" id="ARBA00023172"/>
    </source>
</evidence>
<name>A0A1E2UTH0_9GAMM</name>
<feature type="domain" description="Tyr recombinase" evidence="4">
    <location>
        <begin position="118"/>
        <end position="177"/>
    </location>
</feature>
<dbReference type="InterPro" id="IPR011010">
    <property type="entry name" value="DNA_brk_join_enz"/>
</dbReference>
<dbReference type="InterPro" id="IPR013762">
    <property type="entry name" value="Integrase-like_cat_sf"/>
</dbReference>
<evidence type="ECO:0000256" key="2">
    <source>
        <dbReference type="ARBA" id="ARBA00023125"/>
    </source>
</evidence>
<reference evidence="5 6" key="1">
    <citation type="submission" date="2016-03" db="EMBL/GenBank/DDBJ databases">
        <title>Chemosynthetic sulphur-oxidizing symbionts of marine invertebrate animals are capable of nitrogen fixation.</title>
        <authorList>
            <person name="Petersen J.M."/>
            <person name="Kemper A."/>
            <person name="Gruber-Vodicka H."/>
            <person name="Cardini U."/>
            <person name="Geest Mvander."/>
            <person name="Kleiner M."/>
            <person name="Bulgheresi S."/>
            <person name="Fussmann M."/>
            <person name="Herbold C."/>
            <person name="Seah B.K.B."/>
            <person name="Antony C.Paul."/>
            <person name="Liu D."/>
            <person name="Belitz A."/>
            <person name="Weber M."/>
        </authorList>
    </citation>
    <scope>NUCLEOTIDE SEQUENCE [LARGE SCALE GENOMIC DNA]</scope>
    <source>
        <strain evidence="5">G_D</strain>
    </source>
</reference>
<organism evidence="5 6">
    <name type="scientific">Candidatus Thiodiazotropha endoloripes</name>
    <dbReference type="NCBI Taxonomy" id="1818881"/>
    <lineage>
        <taxon>Bacteria</taxon>
        <taxon>Pseudomonadati</taxon>
        <taxon>Pseudomonadota</taxon>
        <taxon>Gammaproteobacteria</taxon>
        <taxon>Chromatiales</taxon>
        <taxon>Sedimenticolaceae</taxon>
        <taxon>Candidatus Thiodiazotropha</taxon>
    </lineage>
</organism>
<gene>
    <name evidence="5" type="ORF">A3196_15450</name>
</gene>
<dbReference type="Proteomes" id="UP000094849">
    <property type="component" value="Unassembled WGS sequence"/>
</dbReference>
<dbReference type="AlphaFoldDB" id="A0A1E2UTH0"/>
<proteinExistence type="predicted"/>
<dbReference type="InterPro" id="IPR002104">
    <property type="entry name" value="Integrase_catalytic"/>
</dbReference>
<dbReference type="InterPro" id="IPR010998">
    <property type="entry name" value="Integrase_recombinase_N"/>
</dbReference>
<evidence type="ECO:0000259" key="4">
    <source>
        <dbReference type="PROSITE" id="PS51898"/>
    </source>
</evidence>
<evidence type="ECO:0000313" key="5">
    <source>
        <dbReference type="EMBL" id="ODB98030.1"/>
    </source>
</evidence>
<comment type="caution">
    <text evidence="5">The sequence shown here is derived from an EMBL/GenBank/DDBJ whole genome shotgun (WGS) entry which is preliminary data.</text>
</comment>